<comment type="subcellular location">
    <subcellularLocation>
        <location evidence="3">Mitochondrion</location>
    </subcellularLocation>
</comment>
<comment type="similarity">
    <text evidence="1 3">Belongs to the CMC family.</text>
</comment>
<reference evidence="4 5" key="1">
    <citation type="submission" date="2017-08" db="EMBL/GenBank/DDBJ databases">
        <title>Acidophilic green algal genome provides insights into adaptation to an acidic environment.</title>
        <authorList>
            <person name="Hirooka S."/>
            <person name="Hirose Y."/>
            <person name="Kanesaki Y."/>
            <person name="Higuchi S."/>
            <person name="Fujiwara T."/>
            <person name="Onuma R."/>
            <person name="Era A."/>
            <person name="Ohbayashi R."/>
            <person name="Uzuka A."/>
            <person name="Nozaki H."/>
            <person name="Yoshikawa H."/>
            <person name="Miyagishima S.Y."/>
        </authorList>
    </citation>
    <scope>NUCLEOTIDE SEQUENCE [LARGE SCALE GENOMIC DNA]</scope>
    <source>
        <strain evidence="4 5">NIES-2499</strain>
    </source>
</reference>
<sequence length="106" mass="11980">MTDSTAPEKSYKISRQASNKITYKITLIAEQKCQDLIAAYNNCAKGRGVSMIWACKGKYNESQDCVHKYLNENNVALVTRRWVDAGKPSKPDWDEILKGIAEEVTH</sequence>
<dbReference type="GO" id="GO:0005739">
    <property type="term" value="C:mitochondrion"/>
    <property type="evidence" value="ECO:0007669"/>
    <property type="project" value="UniProtKB-SubCell"/>
</dbReference>
<dbReference type="InterPro" id="IPR013892">
    <property type="entry name" value="Cyt_c_biogenesis_Cmc1-like"/>
</dbReference>
<evidence type="ECO:0000256" key="1">
    <source>
        <dbReference type="ARBA" id="ARBA00007347"/>
    </source>
</evidence>
<evidence type="ECO:0000313" key="5">
    <source>
        <dbReference type="Proteomes" id="UP000232323"/>
    </source>
</evidence>
<keyword evidence="5" id="KW-1185">Reference proteome</keyword>
<evidence type="ECO:0000256" key="3">
    <source>
        <dbReference type="RuleBase" id="RU364104"/>
    </source>
</evidence>
<dbReference type="STRING" id="1157962.A0A250X5T0"/>
<dbReference type="Pfam" id="PF08583">
    <property type="entry name" value="Cmc1"/>
    <property type="match status" value="1"/>
</dbReference>
<name>A0A250X5T0_9CHLO</name>
<evidence type="ECO:0000313" key="4">
    <source>
        <dbReference type="EMBL" id="GAX78269.1"/>
    </source>
</evidence>
<keyword evidence="3" id="KW-0496">Mitochondrion</keyword>
<organism evidence="4 5">
    <name type="scientific">Chlamydomonas eustigma</name>
    <dbReference type="NCBI Taxonomy" id="1157962"/>
    <lineage>
        <taxon>Eukaryota</taxon>
        <taxon>Viridiplantae</taxon>
        <taxon>Chlorophyta</taxon>
        <taxon>core chlorophytes</taxon>
        <taxon>Chlorophyceae</taxon>
        <taxon>CS clade</taxon>
        <taxon>Chlamydomonadales</taxon>
        <taxon>Chlamydomonadaceae</taxon>
        <taxon>Chlamydomonas</taxon>
    </lineage>
</organism>
<accession>A0A250X5T0</accession>
<gene>
    <name evidence="4" type="ORF">CEUSTIGMA_g5711.t1</name>
</gene>
<dbReference type="AlphaFoldDB" id="A0A250X5T0"/>
<protein>
    <recommendedName>
        <fullName evidence="3">COX assembly mitochondrial protein</fullName>
    </recommendedName>
</protein>
<dbReference type="EMBL" id="BEGY01000031">
    <property type="protein sequence ID" value="GAX78269.1"/>
    <property type="molecule type" value="Genomic_DNA"/>
</dbReference>
<evidence type="ECO:0000256" key="2">
    <source>
        <dbReference type="ARBA" id="ARBA00023157"/>
    </source>
</evidence>
<dbReference type="OrthoDB" id="6224010at2759"/>
<proteinExistence type="inferred from homology"/>
<comment type="caution">
    <text evidence="4">The sequence shown here is derived from an EMBL/GenBank/DDBJ whole genome shotgun (WGS) entry which is preliminary data.</text>
</comment>
<dbReference type="Proteomes" id="UP000232323">
    <property type="component" value="Unassembled WGS sequence"/>
</dbReference>
<keyword evidence="2" id="KW-1015">Disulfide bond</keyword>